<proteinExistence type="predicted"/>
<sequence>MRLQVFVFLLLQLTVLKLDAQQSLFVKDQGITSRVHQDNMGKIIFTSRDIALTELTEKDFLSNYQLTNKSNLFITVFMPHSLTNYMHQLAPALTADSLVKVGNYQFALLVDNNLVYRSNLMPGAPYAQIQDTVTAFCKPLINDKGSLWSQSYWGRFMRNGGDSALTEGKHVLSMEIRPYVQLAGKTVVGDIIAAGTLPMQVYRKPRIDITRIRLNKIRPYDGFDVSKEKIDSNKIKTLIGNINEGVFKGINGIVVIDKGKLLIEEYFNGEDRSNLHDPRSVGKTFASTITGIAIEEGYLKNEQQQLKEFYNLRSFANYAIQKEEVAIKDLLTMSSVFDGDDNTDSPGNEENMYPTDNWVKFTLDLPVNLERPKEQWHYFTAGVMLLGDILHKTVPGGLEKYADEKLFKPLHITHYQWQYTPQHVANTAGGIQLCALDFAKYGQLYKNEGKWQGKQIIPREWVHKSFTKQRVLPNASDEYYGYLFWNKKYTVGGKSYEAFYCTGNGGNKIFVFKDQPWVIVITASAYGQPYAHPQVDKMMAEYILPAIINKDQQ</sequence>
<dbReference type="Gene3D" id="3.40.710.10">
    <property type="entry name" value="DD-peptidase/beta-lactamase superfamily"/>
    <property type="match status" value="1"/>
</dbReference>
<dbReference type="EMBL" id="CP032157">
    <property type="protein sequence ID" value="AXY74971.1"/>
    <property type="molecule type" value="Genomic_DNA"/>
</dbReference>
<dbReference type="Proteomes" id="UP000263900">
    <property type="component" value="Chromosome"/>
</dbReference>
<dbReference type="PANTHER" id="PTHR43283:SF7">
    <property type="entry name" value="BETA-LACTAMASE-RELATED DOMAIN-CONTAINING PROTEIN"/>
    <property type="match status" value="1"/>
</dbReference>
<protein>
    <submittedName>
        <fullName evidence="2">Class C beta-lactamase-related serine hydrolase</fullName>
    </submittedName>
</protein>
<dbReference type="InterPro" id="IPR012338">
    <property type="entry name" value="Beta-lactam/transpept-like"/>
</dbReference>
<dbReference type="AlphaFoldDB" id="A0A3B7MX92"/>
<accession>A0A3B7MX92</accession>
<gene>
    <name evidence="2" type="ORF">D3H65_13685</name>
</gene>
<organism evidence="2 3">
    <name type="scientific">Paraflavitalea soli</name>
    <dbReference type="NCBI Taxonomy" id="2315862"/>
    <lineage>
        <taxon>Bacteria</taxon>
        <taxon>Pseudomonadati</taxon>
        <taxon>Bacteroidota</taxon>
        <taxon>Chitinophagia</taxon>
        <taxon>Chitinophagales</taxon>
        <taxon>Chitinophagaceae</taxon>
        <taxon>Paraflavitalea</taxon>
    </lineage>
</organism>
<evidence type="ECO:0000259" key="1">
    <source>
        <dbReference type="Pfam" id="PF00144"/>
    </source>
</evidence>
<name>A0A3B7MX92_9BACT</name>
<dbReference type="InterPro" id="IPR050789">
    <property type="entry name" value="Diverse_Enzym_Activities"/>
</dbReference>
<evidence type="ECO:0000313" key="2">
    <source>
        <dbReference type="EMBL" id="AXY74971.1"/>
    </source>
</evidence>
<reference evidence="2 3" key="1">
    <citation type="submission" date="2018-09" db="EMBL/GenBank/DDBJ databases">
        <title>Genome sequencing of strain 6GH32-13.</title>
        <authorList>
            <person name="Weon H.-Y."/>
            <person name="Heo J."/>
            <person name="Kwon S.-W."/>
        </authorList>
    </citation>
    <scope>NUCLEOTIDE SEQUENCE [LARGE SCALE GENOMIC DNA]</scope>
    <source>
        <strain evidence="2 3">5GH32-13</strain>
    </source>
</reference>
<keyword evidence="2" id="KW-0378">Hydrolase</keyword>
<evidence type="ECO:0000313" key="3">
    <source>
        <dbReference type="Proteomes" id="UP000263900"/>
    </source>
</evidence>
<dbReference type="KEGG" id="pseg:D3H65_13685"/>
<dbReference type="RefSeq" id="WP_119050854.1">
    <property type="nucleotide sequence ID" value="NZ_CP032157.1"/>
</dbReference>
<dbReference type="Pfam" id="PF00144">
    <property type="entry name" value="Beta-lactamase"/>
    <property type="match status" value="1"/>
</dbReference>
<dbReference type="PANTHER" id="PTHR43283">
    <property type="entry name" value="BETA-LACTAMASE-RELATED"/>
    <property type="match status" value="1"/>
</dbReference>
<dbReference type="GO" id="GO:0016787">
    <property type="term" value="F:hydrolase activity"/>
    <property type="evidence" value="ECO:0007669"/>
    <property type="project" value="UniProtKB-KW"/>
</dbReference>
<dbReference type="SUPFAM" id="SSF56601">
    <property type="entry name" value="beta-lactamase/transpeptidase-like"/>
    <property type="match status" value="1"/>
</dbReference>
<keyword evidence="3" id="KW-1185">Reference proteome</keyword>
<dbReference type="InterPro" id="IPR001466">
    <property type="entry name" value="Beta-lactam-related"/>
</dbReference>
<dbReference type="OrthoDB" id="1185352at2"/>
<feature type="domain" description="Beta-lactamase-related" evidence="1">
    <location>
        <begin position="253"/>
        <end position="526"/>
    </location>
</feature>